<protein>
    <recommendedName>
        <fullName evidence="12">High-affinity zinc uptake system membrane protein ZnuB</fullName>
    </recommendedName>
</protein>
<keyword evidence="10" id="KW-0406">Ion transport</keyword>
<evidence type="ECO:0000313" key="15">
    <source>
        <dbReference type="EMBL" id="CUA98868.1"/>
    </source>
</evidence>
<dbReference type="InterPro" id="IPR037294">
    <property type="entry name" value="ABC_BtuC-like"/>
</dbReference>
<dbReference type="GO" id="GO:0006829">
    <property type="term" value="P:zinc ion transport"/>
    <property type="evidence" value="ECO:0007669"/>
    <property type="project" value="UniProtKB-KW"/>
</dbReference>
<dbReference type="RefSeq" id="WP_055451153.1">
    <property type="nucleotide sequence ID" value="NZ_CYHF01000008.1"/>
</dbReference>
<evidence type="ECO:0000256" key="14">
    <source>
        <dbReference type="SAM" id="Phobius"/>
    </source>
</evidence>
<keyword evidence="9 14" id="KW-1133">Transmembrane helix</keyword>
<reference evidence="16" key="1">
    <citation type="submission" date="2015-08" db="EMBL/GenBank/DDBJ databases">
        <authorList>
            <person name="Varghese N."/>
        </authorList>
    </citation>
    <scope>NUCLEOTIDE SEQUENCE [LARGE SCALE GENOMIC DNA]</scope>
    <source>
        <strain evidence="16">DSM 18181</strain>
    </source>
</reference>
<evidence type="ECO:0000256" key="2">
    <source>
        <dbReference type="ARBA" id="ARBA00004651"/>
    </source>
</evidence>
<keyword evidence="16" id="KW-1185">Reference proteome</keyword>
<evidence type="ECO:0000256" key="13">
    <source>
        <dbReference type="RuleBase" id="RU003943"/>
    </source>
</evidence>
<evidence type="ECO:0000313" key="16">
    <source>
        <dbReference type="Proteomes" id="UP000183649"/>
    </source>
</evidence>
<keyword evidence="4 13" id="KW-0813">Transport</keyword>
<feature type="transmembrane region" description="Helical" evidence="14">
    <location>
        <begin position="9"/>
        <end position="33"/>
    </location>
</feature>
<sequence length="266" mass="27846">MSELGLPEFVWRALLGGVGVALLAGPLGCFVVWRRMAYFGETLAHSAFLGVGLGLLLHLDPVLGVLAVSVVVALILARRQPADGLAEDTLLGLLAHSSLALGLVVLAFMEDVRVDLFAYLFGDILALRPADLGWIALLDVVALGVLALLWRGLLAMTVHEELAAVEGRRVRALQLAFMLLLAAFVALAMKLVGILLTVAMLIIPAAAARRLARTPLQMAWGAAVIGAAAVGLGVMASLHSDLPTGPAIVVAAAVLFLLLRVLPQRG</sequence>
<keyword evidence="8" id="KW-0864">Zinc transport</keyword>
<dbReference type="Pfam" id="PF00950">
    <property type="entry name" value="ABC-3"/>
    <property type="match status" value="1"/>
</dbReference>
<dbReference type="PANTHER" id="PTHR30477:SF23">
    <property type="entry name" value="HIGH-AFFINITY ZINC UPTAKE SYSTEM MEMBRANE PROTEIN ZNUB"/>
    <property type="match status" value="1"/>
</dbReference>
<dbReference type="EMBL" id="CYHF01000008">
    <property type="protein sequence ID" value="CUA98868.1"/>
    <property type="molecule type" value="Genomic_DNA"/>
</dbReference>
<feature type="transmembrane region" description="Helical" evidence="14">
    <location>
        <begin position="244"/>
        <end position="262"/>
    </location>
</feature>
<dbReference type="Proteomes" id="UP000183649">
    <property type="component" value="Unassembled WGS sequence"/>
</dbReference>
<evidence type="ECO:0000256" key="10">
    <source>
        <dbReference type="ARBA" id="ARBA00023065"/>
    </source>
</evidence>
<comment type="subcellular location">
    <subcellularLocation>
        <location evidence="2 13">Cell membrane</location>
        <topology evidence="2 13">Multi-pass membrane protein</topology>
    </subcellularLocation>
</comment>
<evidence type="ECO:0000256" key="3">
    <source>
        <dbReference type="ARBA" id="ARBA00008034"/>
    </source>
</evidence>
<dbReference type="GO" id="GO:0043190">
    <property type="term" value="C:ATP-binding cassette (ABC) transporter complex"/>
    <property type="evidence" value="ECO:0007669"/>
    <property type="project" value="InterPro"/>
</dbReference>
<dbReference type="GO" id="GO:0010043">
    <property type="term" value="P:response to zinc ion"/>
    <property type="evidence" value="ECO:0007669"/>
    <property type="project" value="TreeGrafter"/>
</dbReference>
<gene>
    <name evidence="15" type="ORF">Ga0061069_10862</name>
</gene>
<feature type="transmembrane region" description="Helical" evidence="14">
    <location>
        <begin position="194"/>
        <end position="212"/>
    </location>
</feature>
<evidence type="ECO:0000256" key="12">
    <source>
        <dbReference type="ARBA" id="ARBA00040080"/>
    </source>
</evidence>
<evidence type="ECO:0000256" key="5">
    <source>
        <dbReference type="ARBA" id="ARBA00022475"/>
    </source>
</evidence>
<dbReference type="Gene3D" id="1.10.3470.10">
    <property type="entry name" value="ABC transporter involved in vitamin B12 uptake, BtuC"/>
    <property type="match status" value="1"/>
</dbReference>
<name>A0A0K6I727_9BURK</name>
<keyword evidence="5" id="KW-1003">Cell membrane</keyword>
<evidence type="ECO:0000256" key="7">
    <source>
        <dbReference type="ARBA" id="ARBA00022833"/>
    </source>
</evidence>
<keyword evidence="11 14" id="KW-0472">Membrane</keyword>
<dbReference type="InterPro" id="IPR001626">
    <property type="entry name" value="ABC_TroCD"/>
</dbReference>
<feature type="transmembrane region" description="Helical" evidence="14">
    <location>
        <begin position="89"/>
        <end position="109"/>
    </location>
</feature>
<keyword evidence="6 13" id="KW-0812">Transmembrane</keyword>
<dbReference type="SUPFAM" id="SSF81345">
    <property type="entry name" value="ABC transporter involved in vitamin B12 uptake, BtuC"/>
    <property type="match status" value="1"/>
</dbReference>
<evidence type="ECO:0000256" key="1">
    <source>
        <dbReference type="ARBA" id="ARBA00002313"/>
    </source>
</evidence>
<evidence type="ECO:0000256" key="11">
    <source>
        <dbReference type="ARBA" id="ARBA00023136"/>
    </source>
</evidence>
<proteinExistence type="inferred from homology"/>
<comment type="function">
    <text evidence="1">Involved in the high-affinity zinc uptake transport system.</text>
</comment>
<comment type="similarity">
    <text evidence="3 13">Belongs to the ABC-3 integral membrane protein family.</text>
</comment>
<evidence type="ECO:0000256" key="6">
    <source>
        <dbReference type="ARBA" id="ARBA00022692"/>
    </source>
</evidence>
<feature type="transmembrane region" description="Helical" evidence="14">
    <location>
        <begin position="219"/>
        <end position="238"/>
    </location>
</feature>
<organism evidence="15 16">
    <name type="scientific">Thiomonas bhubaneswarensis</name>
    <dbReference type="NCBI Taxonomy" id="339866"/>
    <lineage>
        <taxon>Bacteria</taxon>
        <taxon>Pseudomonadati</taxon>
        <taxon>Pseudomonadota</taxon>
        <taxon>Betaproteobacteria</taxon>
        <taxon>Burkholderiales</taxon>
        <taxon>Thiomonas</taxon>
    </lineage>
</organism>
<accession>A0A0K6I727</accession>
<dbReference type="PANTHER" id="PTHR30477">
    <property type="entry name" value="ABC-TRANSPORTER METAL-BINDING PROTEIN"/>
    <property type="match status" value="1"/>
</dbReference>
<evidence type="ECO:0000256" key="4">
    <source>
        <dbReference type="ARBA" id="ARBA00022448"/>
    </source>
</evidence>
<evidence type="ECO:0000256" key="9">
    <source>
        <dbReference type="ARBA" id="ARBA00022989"/>
    </source>
</evidence>
<dbReference type="AlphaFoldDB" id="A0A0K6I727"/>
<feature type="transmembrane region" description="Helical" evidence="14">
    <location>
        <begin position="53"/>
        <end position="77"/>
    </location>
</feature>
<evidence type="ECO:0000256" key="8">
    <source>
        <dbReference type="ARBA" id="ARBA00022906"/>
    </source>
</evidence>
<keyword evidence="7" id="KW-0862">Zinc</keyword>
<dbReference type="STRING" id="339866.GCA_001418255_02290"/>
<feature type="transmembrane region" description="Helical" evidence="14">
    <location>
        <begin position="132"/>
        <end position="150"/>
    </location>
</feature>
<dbReference type="GO" id="GO:0055085">
    <property type="term" value="P:transmembrane transport"/>
    <property type="evidence" value="ECO:0007669"/>
    <property type="project" value="InterPro"/>
</dbReference>